<dbReference type="EMBL" id="CP007647">
    <property type="protein sequence ID" value="AIR11505.1"/>
    <property type="molecule type" value="Genomic_DNA"/>
</dbReference>
<name>A0A089QFI5_9LACO</name>
<dbReference type="Pfam" id="PF08708">
    <property type="entry name" value="PriCT_1"/>
    <property type="match status" value="1"/>
</dbReference>
<dbReference type="KEGG" id="lsj:LSJ_2092"/>
<geneLocation type="plasmid" evidence="2 3">
    <name>pMP1046A</name>
</geneLocation>
<dbReference type="InterPro" id="IPR014820">
    <property type="entry name" value="PriCT_1"/>
</dbReference>
<evidence type="ECO:0000313" key="3">
    <source>
        <dbReference type="Proteomes" id="UP000029488"/>
    </source>
</evidence>
<gene>
    <name evidence="2" type="ORF">LSJ_2092</name>
</gene>
<dbReference type="RefSeq" id="WP_052399071.1">
    <property type="nucleotide sequence ID" value="NZ_CP007647.1"/>
</dbReference>
<evidence type="ECO:0000259" key="1">
    <source>
        <dbReference type="SMART" id="SM00942"/>
    </source>
</evidence>
<proteinExistence type="predicted"/>
<keyword evidence="2" id="KW-0614">Plasmid</keyword>
<dbReference type="SMART" id="SM00942">
    <property type="entry name" value="PriCT_1"/>
    <property type="match status" value="1"/>
</dbReference>
<protein>
    <submittedName>
        <fullName evidence="2">Plasmid replication protein-primase</fullName>
    </submittedName>
</protein>
<dbReference type="Proteomes" id="UP000029488">
    <property type="component" value="Plasmid pMP1046A"/>
</dbReference>
<reference evidence="2 3" key="1">
    <citation type="journal article" date="2014" name="BMC Genomics">
        <title>Unusual genome complexity in Lactobacillus salivarius JCM1046.</title>
        <authorList>
            <person name="Raftis E.J."/>
            <person name="Forde B.M."/>
            <person name="Claesson M.J."/>
            <person name="O'Toole P.W."/>
        </authorList>
    </citation>
    <scope>NUCLEOTIDE SEQUENCE [LARGE SCALE GENOMIC DNA]</scope>
    <source>
        <strain evidence="2 3">JCM1046</strain>
        <plasmid evidence="2 3">pMP1046A</plasmid>
    </source>
</reference>
<accession>A0A089QFI5</accession>
<dbReference type="AlphaFoldDB" id="A0A089QFI5"/>
<sequence length="483" mass="55583">MSLNMKKVYQVIMKDGLRDYRYLNSKIKPINYSEENKGFIAGFRSKEMLHSSKGFIMTSYEALLDNQDNLTHWTPNPYITLSYKDSARLHVQGHEEEKIRQINTFVIDIDDRTVNENDILLACLDLGFTPTLVLKTDRGYQVYFVLKNPVYVTAKSGFKSLKVAKKVAISLKNALNKTLPVDMLCNDFGICRFPTSKNIEFFEASFLYDFSSLLTWSLKQSDNETNSNAKMILRKSPNRQIDEPWFDMLLHQSDVKGSRGIMGRNNITLTLALAMYSSGQSKETCLFNLTEFNARLAIPLKESELNRTIESAYSGKYEGAKRSYIINLCQEWVANDLEAKDLFKTSSWYKFKKQRSERKNSHLKEWREDIVEYLRETTDTVKSHIRITRKQLIAALNIPSATLSRLMNSLEKDRFFQIERFMGQDGGYRLALTQNVVVNELKAKKKESKEVLATYLGSTDMELLVNSPAKSTKQIGLFELDTG</sequence>
<organism evidence="2 3">
    <name type="scientific">Ligilactobacillus salivarius</name>
    <dbReference type="NCBI Taxonomy" id="1624"/>
    <lineage>
        <taxon>Bacteria</taxon>
        <taxon>Bacillati</taxon>
        <taxon>Bacillota</taxon>
        <taxon>Bacilli</taxon>
        <taxon>Lactobacillales</taxon>
        <taxon>Lactobacillaceae</taxon>
        <taxon>Ligilactobacillus</taxon>
    </lineage>
</organism>
<feature type="domain" description="Primase C-terminal 1" evidence="1">
    <location>
        <begin position="253"/>
        <end position="318"/>
    </location>
</feature>
<evidence type="ECO:0000313" key="2">
    <source>
        <dbReference type="EMBL" id="AIR11505.1"/>
    </source>
</evidence>